<keyword evidence="4" id="KW-1185">Reference proteome</keyword>
<protein>
    <submittedName>
        <fullName evidence="3">Undecaprenyl-diphosphatase</fullName>
    </submittedName>
</protein>
<organism evidence="3 4">
    <name type="scientific">Megasphaera paucivorans</name>
    <dbReference type="NCBI Taxonomy" id="349095"/>
    <lineage>
        <taxon>Bacteria</taxon>
        <taxon>Bacillati</taxon>
        <taxon>Bacillota</taxon>
        <taxon>Negativicutes</taxon>
        <taxon>Veillonellales</taxon>
        <taxon>Veillonellaceae</taxon>
        <taxon>Megasphaera</taxon>
    </lineage>
</organism>
<dbReference type="OrthoDB" id="9789113at2"/>
<dbReference type="PANTHER" id="PTHR14969">
    <property type="entry name" value="SPHINGOSINE-1-PHOSPHATE PHOSPHOHYDROLASE"/>
    <property type="match status" value="1"/>
</dbReference>
<feature type="transmembrane region" description="Helical" evidence="1">
    <location>
        <begin position="58"/>
        <end position="80"/>
    </location>
</feature>
<accession>A0A1G9ZMS9</accession>
<keyword evidence="1" id="KW-0472">Membrane</keyword>
<dbReference type="PANTHER" id="PTHR14969:SF13">
    <property type="entry name" value="AT30094P"/>
    <property type="match status" value="1"/>
</dbReference>
<evidence type="ECO:0000313" key="3">
    <source>
        <dbReference type="EMBL" id="SDN21966.1"/>
    </source>
</evidence>
<keyword evidence="1" id="KW-0812">Transmembrane</keyword>
<dbReference type="EMBL" id="FNHQ01000031">
    <property type="protein sequence ID" value="SDN21966.1"/>
    <property type="molecule type" value="Genomic_DNA"/>
</dbReference>
<dbReference type="InterPro" id="IPR000326">
    <property type="entry name" value="PAP2/HPO"/>
</dbReference>
<feature type="domain" description="Phosphatidic acid phosphatase type 2/haloperoxidase" evidence="2">
    <location>
        <begin position="59"/>
        <end position="166"/>
    </location>
</feature>
<dbReference type="AlphaFoldDB" id="A0A1G9ZMS9"/>
<gene>
    <name evidence="3" type="ORF">SAMN05660299_02344</name>
</gene>
<sequence length="196" mass="22497">MMKSQEIRFMQKVIGKYTWVHVLLVGIARFGYVLYIVYGIVEWFRPASFRELQQRRHTLLYCLFSVMIGSGISFIIGKIWRRRRPFVKDASLGLIPHTDNASFPSNHTANSTAVGLHLLQHRAMLGPVLTVYSMVLGFSRIYTGVHYVTDVLGGVILGAISHFLVARRSWAIRWADSICYGCAVLEVLVKKWWHLR</sequence>
<name>A0A1G9ZMS9_9FIRM</name>
<keyword evidence="1" id="KW-1133">Transmembrane helix</keyword>
<proteinExistence type="predicted"/>
<evidence type="ECO:0000259" key="2">
    <source>
        <dbReference type="SMART" id="SM00014"/>
    </source>
</evidence>
<dbReference type="Proteomes" id="UP000199309">
    <property type="component" value="Unassembled WGS sequence"/>
</dbReference>
<dbReference type="STRING" id="349095.SAMN05660299_02344"/>
<dbReference type="SUPFAM" id="SSF48317">
    <property type="entry name" value="Acid phosphatase/Vanadium-dependent haloperoxidase"/>
    <property type="match status" value="1"/>
</dbReference>
<dbReference type="RefSeq" id="WP_091652149.1">
    <property type="nucleotide sequence ID" value="NZ_FNHQ01000031.1"/>
</dbReference>
<dbReference type="Gene3D" id="1.20.144.10">
    <property type="entry name" value="Phosphatidic acid phosphatase type 2/haloperoxidase"/>
    <property type="match status" value="1"/>
</dbReference>
<feature type="transmembrane region" description="Helical" evidence="1">
    <location>
        <begin position="20"/>
        <end position="38"/>
    </location>
</feature>
<dbReference type="InterPro" id="IPR036938">
    <property type="entry name" value="PAP2/HPO_sf"/>
</dbReference>
<evidence type="ECO:0000256" key="1">
    <source>
        <dbReference type="SAM" id="Phobius"/>
    </source>
</evidence>
<dbReference type="Pfam" id="PF01569">
    <property type="entry name" value="PAP2"/>
    <property type="match status" value="1"/>
</dbReference>
<reference evidence="3 4" key="1">
    <citation type="submission" date="2016-10" db="EMBL/GenBank/DDBJ databases">
        <authorList>
            <person name="de Groot N.N."/>
        </authorList>
    </citation>
    <scope>NUCLEOTIDE SEQUENCE [LARGE SCALE GENOMIC DNA]</scope>
    <source>
        <strain evidence="3 4">DSM 16981</strain>
    </source>
</reference>
<evidence type="ECO:0000313" key="4">
    <source>
        <dbReference type="Proteomes" id="UP000199309"/>
    </source>
</evidence>
<dbReference type="SMART" id="SM00014">
    <property type="entry name" value="acidPPc"/>
    <property type="match status" value="1"/>
</dbReference>
<feature type="transmembrane region" description="Helical" evidence="1">
    <location>
        <begin position="147"/>
        <end position="165"/>
    </location>
</feature>